<dbReference type="AlphaFoldDB" id="A0A017THG2"/>
<protein>
    <submittedName>
        <fullName evidence="1">Uncharacterized protein</fullName>
    </submittedName>
</protein>
<comment type="caution">
    <text evidence="1">The sequence shown here is derived from an EMBL/GenBank/DDBJ whole genome shotgun (WGS) entry which is preliminary data.</text>
</comment>
<evidence type="ECO:0000313" key="2">
    <source>
        <dbReference type="Proteomes" id="UP000019678"/>
    </source>
</evidence>
<evidence type="ECO:0000313" key="1">
    <source>
        <dbReference type="EMBL" id="EYF08713.1"/>
    </source>
</evidence>
<proteinExistence type="predicted"/>
<reference evidence="1 2" key="1">
    <citation type="submission" date="2013-05" db="EMBL/GenBank/DDBJ databases">
        <title>Genome assembly of Chondromyces apiculatus DSM 436.</title>
        <authorList>
            <person name="Sharma G."/>
            <person name="Khatri I."/>
            <person name="Kaur C."/>
            <person name="Mayilraj S."/>
            <person name="Subramanian S."/>
        </authorList>
    </citation>
    <scope>NUCLEOTIDE SEQUENCE [LARGE SCALE GENOMIC DNA]</scope>
    <source>
        <strain evidence="1 2">DSM 436</strain>
    </source>
</reference>
<sequence length="75" mass="8551">MGRAGRAAWAGKDSILQVMTSKPCRSLVRREAIWARRSQWNLAAFSIQKRAFLGERDMLMRITGHCTSRAVYPRA</sequence>
<keyword evidence="2" id="KW-1185">Reference proteome</keyword>
<dbReference type="EMBL" id="ASRX01000002">
    <property type="protein sequence ID" value="EYF08713.1"/>
    <property type="molecule type" value="Genomic_DNA"/>
</dbReference>
<organism evidence="1 2">
    <name type="scientific">Chondromyces apiculatus DSM 436</name>
    <dbReference type="NCBI Taxonomy" id="1192034"/>
    <lineage>
        <taxon>Bacteria</taxon>
        <taxon>Pseudomonadati</taxon>
        <taxon>Myxococcota</taxon>
        <taxon>Polyangia</taxon>
        <taxon>Polyangiales</taxon>
        <taxon>Polyangiaceae</taxon>
        <taxon>Chondromyces</taxon>
    </lineage>
</organism>
<dbReference type="Proteomes" id="UP000019678">
    <property type="component" value="Unassembled WGS sequence"/>
</dbReference>
<gene>
    <name evidence="1" type="ORF">CAP_2574</name>
</gene>
<dbReference type="STRING" id="1192034.CAP_2574"/>
<accession>A0A017THG2</accession>
<name>A0A017THG2_9BACT</name>